<dbReference type="EMBL" id="JBHSPX010000002">
    <property type="protein sequence ID" value="MFC6062367.1"/>
    <property type="molecule type" value="Genomic_DNA"/>
</dbReference>
<evidence type="ECO:0000313" key="12">
    <source>
        <dbReference type="Proteomes" id="UP001596139"/>
    </source>
</evidence>
<evidence type="ECO:0000256" key="7">
    <source>
        <dbReference type="ARBA" id="ARBA00023306"/>
    </source>
</evidence>
<dbReference type="Proteomes" id="UP001596139">
    <property type="component" value="Unassembled WGS sequence"/>
</dbReference>
<dbReference type="PANTHER" id="PTHR37820">
    <property type="entry name" value="CELL DIVISION PROTEIN DIVIB"/>
    <property type="match status" value="1"/>
</dbReference>
<dbReference type="Gene3D" id="3.10.20.310">
    <property type="entry name" value="membrane protein fhac"/>
    <property type="match status" value="1"/>
</dbReference>
<comment type="function">
    <text evidence="8">Essential cell division protein.</text>
</comment>
<keyword evidence="4 8" id="KW-0812">Transmembrane</keyword>
<dbReference type="InterPro" id="IPR050487">
    <property type="entry name" value="FtsQ_DivIB"/>
</dbReference>
<evidence type="ECO:0000256" key="8">
    <source>
        <dbReference type="HAMAP-Rule" id="MF_00911"/>
    </source>
</evidence>
<reference evidence="12" key="1">
    <citation type="journal article" date="2019" name="Int. J. Syst. Evol. Microbiol.">
        <title>The Global Catalogue of Microorganisms (GCM) 10K type strain sequencing project: providing services to taxonomists for standard genome sequencing and annotation.</title>
        <authorList>
            <consortium name="The Broad Institute Genomics Platform"/>
            <consortium name="The Broad Institute Genome Sequencing Center for Infectious Disease"/>
            <person name="Wu L."/>
            <person name="Ma J."/>
        </authorList>
    </citation>
    <scope>NUCLEOTIDE SEQUENCE [LARGE SCALE GENOMIC DNA]</scope>
    <source>
        <strain evidence="12">CGMCC 1.15180</strain>
    </source>
</reference>
<dbReference type="Pfam" id="PF03799">
    <property type="entry name" value="FtsQ_DivIB_C"/>
    <property type="match status" value="1"/>
</dbReference>
<keyword evidence="3 8" id="KW-0132">Cell division</keyword>
<dbReference type="Pfam" id="PF08478">
    <property type="entry name" value="POTRA_1"/>
    <property type="match status" value="1"/>
</dbReference>
<evidence type="ECO:0000256" key="6">
    <source>
        <dbReference type="ARBA" id="ARBA00023136"/>
    </source>
</evidence>
<feature type="transmembrane region" description="Helical" evidence="8">
    <location>
        <begin position="53"/>
        <end position="72"/>
    </location>
</feature>
<dbReference type="HAMAP" id="MF_00911">
    <property type="entry name" value="FtsQ_subfam"/>
    <property type="match status" value="1"/>
</dbReference>
<dbReference type="PROSITE" id="PS51779">
    <property type="entry name" value="POTRA"/>
    <property type="match status" value="1"/>
</dbReference>
<evidence type="ECO:0000256" key="2">
    <source>
        <dbReference type="ARBA" id="ARBA00022475"/>
    </source>
</evidence>
<gene>
    <name evidence="8" type="primary">ftsQ</name>
    <name evidence="11" type="ORF">ACFP4F_07390</name>
</gene>
<dbReference type="PANTHER" id="PTHR37820:SF1">
    <property type="entry name" value="CELL DIVISION PROTEIN FTSQ"/>
    <property type="match status" value="1"/>
</dbReference>
<evidence type="ECO:0000256" key="5">
    <source>
        <dbReference type="ARBA" id="ARBA00022989"/>
    </source>
</evidence>
<name>A0ABW1MHC1_9ACTN</name>
<dbReference type="InterPro" id="IPR013685">
    <property type="entry name" value="POTRA_FtsQ_type"/>
</dbReference>
<evidence type="ECO:0000256" key="3">
    <source>
        <dbReference type="ARBA" id="ARBA00022618"/>
    </source>
</evidence>
<proteinExistence type="inferred from homology"/>
<keyword evidence="5 8" id="KW-1133">Transmembrane helix</keyword>
<sequence>MAGPSTARRGEQQRVPAGPPADSEGPEERFRPRWLRLPRPGARLPGRPRRRTLIVATVLIALLVGFGTWALYGSDWLRAEQVQVRGTDVLTVREVKAAAEVPLGAPLASVDTDGIAARLADRLRRIKSVEVERSWPDTISLNVTERQPVLVVQKGGKFREVDDRGVRFATVGIAPRDVPRLEMDAADSPSLRRFGIPALNRAAVKVATALPDTVGKDVRVIRVRSYDSITLELTGGRRVEWGSEEHGTEKAKVLRALLKAARDARHFDVSVPSAPAASGS</sequence>
<keyword evidence="12" id="KW-1185">Reference proteome</keyword>
<evidence type="ECO:0000313" key="11">
    <source>
        <dbReference type="EMBL" id="MFC6062367.1"/>
    </source>
</evidence>
<keyword evidence="7 8" id="KW-0131">Cell cycle</keyword>
<keyword evidence="6 8" id="KW-0472">Membrane</keyword>
<dbReference type="RefSeq" id="WP_031056925.1">
    <property type="nucleotide sequence ID" value="NZ_JBHSPX010000002.1"/>
</dbReference>
<evidence type="ECO:0000256" key="4">
    <source>
        <dbReference type="ARBA" id="ARBA00022692"/>
    </source>
</evidence>
<organism evidence="11 12">
    <name type="scientific">Streptomyces ochraceiscleroticus</name>
    <dbReference type="NCBI Taxonomy" id="47761"/>
    <lineage>
        <taxon>Bacteria</taxon>
        <taxon>Bacillati</taxon>
        <taxon>Actinomycetota</taxon>
        <taxon>Actinomycetes</taxon>
        <taxon>Kitasatosporales</taxon>
        <taxon>Streptomycetaceae</taxon>
        <taxon>Streptomyces</taxon>
    </lineage>
</organism>
<evidence type="ECO:0000256" key="9">
    <source>
        <dbReference type="SAM" id="MobiDB-lite"/>
    </source>
</evidence>
<dbReference type="GO" id="GO:0051301">
    <property type="term" value="P:cell division"/>
    <property type="evidence" value="ECO:0007669"/>
    <property type="project" value="UniProtKB-KW"/>
</dbReference>
<dbReference type="InterPro" id="IPR005548">
    <property type="entry name" value="Cell_div_FtsQ/DivIB_C"/>
</dbReference>
<feature type="region of interest" description="Disordered" evidence="9">
    <location>
        <begin position="1"/>
        <end position="32"/>
    </location>
</feature>
<comment type="similarity">
    <text evidence="8">Belongs to the FtsQ/DivIB family. FtsQ subfamily.</text>
</comment>
<comment type="subcellular location">
    <subcellularLocation>
        <location evidence="8">Cell membrane</location>
        <topology evidence="8">Single-pass type II membrane protein</topology>
    </subcellularLocation>
    <subcellularLocation>
        <location evidence="1">Membrane</location>
    </subcellularLocation>
    <text evidence="8">Localizes to the division septum.</text>
</comment>
<feature type="domain" description="POTRA" evidence="10">
    <location>
        <begin position="77"/>
        <end position="146"/>
    </location>
</feature>
<evidence type="ECO:0000259" key="10">
    <source>
        <dbReference type="PROSITE" id="PS51779"/>
    </source>
</evidence>
<keyword evidence="2 8" id="KW-1003">Cell membrane</keyword>
<dbReference type="InterPro" id="IPR026579">
    <property type="entry name" value="FtsQ"/>
</dbReference>
<accession>A0ABW1MHC1</accession>
<comment type="caution">
    <text evidence="11">The sequence shown here is derived from an EMBL/GenBank/DDBJ whole genome shotgun (WGS) entry which is preliminary data.</text>
</comment>
<protein>
    <recommendedName>
        <fullName evidence="8">Cell division protein FtsQ</fullName>
    </recommendedName>
</protein>
<dbReference type="InterPro" id="IPR034746">
    <property type="entry name" value="POTRA"/>
</dbReference>
<evidence type="ECO:0000256" key="1">
    <source>
        <dbReference type="ARBA" id="ARBA00004370"/>
    </source>
</evidence>